<dbReference type="RefSeq" id="XP_062782321.1">
    <property type="nucleotide sequence ID" value="XM_062926270.1"/>
</dbReference>
<keyword evidence="3" id="KW-1185">Reference proteome</keyword>
<dbReference type="AlphaFoldDB" id="A0AAX4INI3"/>
<accession>A0AAX4INI3</accession>
<feature type="compositionally biased region" description="Low complexity" evidence="1">
    <location>
        <begin position="76"/>
        <end position="86"/>
    </location>
</feature>
<evidence type="ECO:0000313" key="3">
    <source>
        <dbReference type="Proteomes" id="UP001322277"/>
    </source>
</evidence>
<dbReference type="KEGG" id="cdet:87946614"/>
<dbReference type="GeneID" id="87946614"/>
<reference evidence="3" key="1">
    <citation type="journal article" date="2023" name="bioRxiv">
        <title>Complete genome of the Medicago anthracnose fungus, Colletotrichum destructivum, reveals a mini-chromosome-like region within a core chromosome.</title>
        <authorList>
            <person name="Lapalu N."/>
            <person name="Simon A."/>
            <person name="Lu A."/>
            <person name="Plaumann P.-L."/>
            <person name="Amselem J."/>
            <person name="Pigne S."/>
            <person name="Auger A."/>
            <person name="Koch C."/>
            <person name="Dallery J.-F."/>
            <person name="O'Connell R.J."/>
        </authorList>
    </citation>
    <scope>NUCLEOTIDE SEQUENCE [LARGE SCALE GENOMIC DNA]</scope>
    <source>
        <strain evidence="3">CBS 520.97</strain>
    </source>
</reference>
<sequence length="86" mass="9808">MLLAVQQPSQPRLCQPATIRLSSRHSWICYPSVLVRTSDRIHRQCGTTIPRQCHKRVAFTESHHTQPNCPPPGPPGYSQQYPYSNL</sequence>
<name>A0AAX4INI3_9PEZI</name>
<protein>
    <submittedName>
        <fullName evidence="2">Uncharacterized protein</fullName>
    </submittedName>
</protein>
<dbReference type="Proteomes" id="UP001322277">
    <property type="component" value="Chromosome 6"/>
</dbReference>
<evidence type="ECO:0000313" key="2">
    <source>
        <dbReference type="EMBL" id="WQF85098.1"/>
    </source>
</evidence>
<organism evidence="2 3">
    <name type="scientific">Colletotrichum destructivum</name>
    <dbReference type="NCBI Taxonomy" id="34406"/>
    <lineage>
        <taxon>Eukaryota</taxon>
        <taxon>Fungi</taxon>
        <taxon>Dikarya</taxon>
        <taxon>Ascomycota</taxon>
        <taxon>Pezizomycotina</taxon>
        <taxon>Sordariomycetes</taxon>
        <taxon>Hypocreomycetidae</taxon>
        <taxon>Glomerellales</taxon>
        <taxon>Glomerellaceae</taxon>
        <taxon>Colletotrichum</taxon>
        <taxon>Colletotrichum destructivum species complex</taxon>
    </lineage>
</organism>
<evidence type="ECO:0000256" key="1">
    <source>
        <dbReference type="SAM" id="MobiDB-lite"/>
    </source>
</evidence>
<gene>
    <name evidence="2" type="ORF">CDEST_10112</name>
</gene>
<feature type="region of interest" description="Disordered" evidence="1">
    <location>
        <begin position="61"/>
        <end position="86"/>
    </location>
</feature>
<proteinExistence type="predicted"/>
<dbReference type="EMBL" id="CP137310">
    <property type="protein sequence ID" value="WQF85098.1"/>
    <property type="molecule type" value="Genomic_DNA"/>
</dbReference>